<comment type="caution">
    <text evidence="1">The sequence shown here is derived from an EMBL/GenBank/DDBJ whole genome shotgun (WGS) entry which is preliminary data.</text>
</comment>
<protein>
    <submittedName>
        <fullName evidence="1">Uncharacterized protein</fullName>
    </submittedName>
</protein>
<sequence>MDMVIDTFPQYRLWKSSLLGYLKQQFPTYSNDISVEEHGTVYRLTIPQKLTPAQRNYILNYVRYRPDSDDD</sequence>
<name>A0A430M985_9HYPO</name>
<gene>
    <name evidence="1" type="ORF">BHE90_000868</name>
</gene>
<evidence type="ECO:0000313" key="1">
    <source>
        <dbReference type="EMBL" id="RTE84503.1"/>
    </source>
</evidence>
<dbReference type="Proteomes" id="UP000287124">
    <property type="component" value="Unassembled WGS sequence"/>
</dbReference>
<keyword evidence="2" id="KW-1185">Reference proteome</keyword>
<dbReference type="AlphaFoldDB" id="A0A430M985"/>
<evidence type="ECO:0000313" key="2">
    <source>
        <dbReference type="Proteomes" id="UP000287124"/>
    </source>
</evidence>
<reference evidence="1 2" key="1">
    <citation type="submission" date="2017-06" db="EMBL/GenBank/DDBJ databases">
        <title>Comparative genomic analysis of Ambrosia Fusariam Clade fungi.</title>
        <authorList>
            <person name="Stajich J.E."/>
            <person name="Carrillo J."/>
            <person name="Kijimoto T."/>
            <person name="Eskalen A."/>
            <person name="O'Donnell K."/>
            <person name="Kasson M."/>
        </authorList>
    </citation>
    <scope>NUCLEOTIDE SEQUENCE [LARGE SCALE GENOMIC DNA]</scope>
    <source>
        <strain evidence="1 2">UCR1854</strain>
    </source>
</reference>
<organism evidence="1 2">
    <name type="scientific">Fusarium euwallaceae</name>
    <dbReference type="NCBI Taxonomy" id="1147111"/>
    <lineage>
        <taxon>Eukaryota</taxon>
        <taxon>Fungi</taxon>
        <taxon>Dikarya</taxon>
        <taxon>Ascomycota</taxon>
        <taxon>Pezizomycotina</taxon>
        <taxon>Sordariomycetes</taxon>
        <taxon>Hypocreomycetidae</taxon>
        <taxon>Hypocreales</taxon>
        <taxon>Nectriaceae</taxon>
        <taxon>Fusarium</taxon>
        <taxon>Fusarium solani species complex</taxon>
    </lineage>
</organism>
<accession>A0A430M985</accession>
<proteinExistence type="predicted"/>
<dbReference type="EMBL" id="MIKF01000006">
    <property type="protein sequence ID" value="RTE84503.1"/>
    <property type="molecule type" value="Genomic_DNA"/>
</dbReference>